<evidence type="ECO:0000313" key="3">
    <source>
        <dbReference type="Proteomes" id="UP000051378"/>
    </source>
</evidence>
<dbReference type="RefSeq" id="WP_056974026.1">
    <property type="nucleotide sequence ID" value="NZ_AYZL01000006.1"/>
</dbReference>
<feature type="region of interest" description="Disordered" evidence="1">
    <location>
        <begin position="1"/>
        <end position="22"/>
    </location>
</feature>
<dbReference type="AlphaFoldDB" id="A0A0R2DKQ9"/>
<sequence>MAEEKDLQQEQETTEESVQERFADEFYNKNRAIFDRPFTYNVEEDTDYPDYSDKDKSFVLFYIDRLKNDNLELLTYYDRPHHLTMDLNRFIIQNINVPDYELMRKCLFNQGDRFKMLINDIAEKGNEDVHNFETFEDWNNWYHKERGLVHDSIS</sequence>
<dbReference type="Proteomes" id="UP000051378">
    <property type="component" value="Unassembled WGS sequence"/>
</dbReference>
<name>A0A0R2DKQ9_9LACO</name>
<protein>
    <submittedName>
        <fullName evidence="2">Uncharacterized protein</fullName>
    </submittedName>
</protein>
<dbReference type="STRING" id="1423744.FC86_GL001052"/>
<comment type="caution">
    <text evidence="2">The sequence shown here is derived from an EMBL/GenBank/DDBJ whole genome shotgun (WGS) entry which is preliminary data.</text>
</comment>
<gene>
    <name evidence="2" type="ORF">FC86_GL001052</name>
</gene>
<evidence type="ECO:0000313" key="2">
    <source>
        <dbReference type="EMBL" id="KRN04696.1"/>
    </source>
</evidence>
<proteinExistence type="predicted"/>
<evidence type="ECO:0000256" key="1">
    <source>
        <dbReference type="SAM" id="MobiDB-lite"/>
    </source>
</evidence>
<organism evidence="2 3">
    <name type="scientific">Holzapfeliella floricola DSM 23037 = JCM 16512</name>
    <dbReference type="NCBI Taxonomy" id="1423744"/>
    <lineage>
        <taxon>Bacteria</taxon>
        <taxon>Bacillati</taxon>
        <taxon>Bacillota</taxon>
        <taxon>Bacilli</taxon>
        <taxon>Lactobacillales</taxon>
        <taxon>Lactobacillaceae</taxon>
        <taxon>Holzapfeliella</taxon>
    </lineage>
</organism>
<reference evidence="2 3" key="1">
    <citation type="journal article" date="2015" name="Genome Announc.">
        <title>Expanding the biotechnology potential of lactobacilli through comparative genomics of 213 strains and associated genera.</title>
        <authorList>
            <person name="Sun Z."/>
            <person name="Harris H.M."/>
            <person name="McCann A."/>
            <person name="Guo C."/>
            <person name="Argimon S."/>
            <person name="Zhang W."/>
            <person name="Yang X."/>
            <person name="Jeffery I.B."/>
            <person name="Cooney J.C."/>
            <person name="Kagawa T.F."/>
            <person name="Liu W."/>
            <person name="Song Y."/>
            <person name="Salvetti E."/>
            <person name="Wrobel A."/>
            <person name="Rasinkangas P."/>
            <person name="Parkhill J."/>
            <person name="Rea M.C."/>
            <person name="O'Sullivan O."/>
            <person name="Ritari J."/>
            <person name="Douillard F.P."/>
            <person name="Paul Ross R."/>
            <person name="Yang R."/>
            <person name="Briner A.E."/>
            <person name="Felis G.E."/>
            <person name="de Vos W.M."/>
            <person name="Barrangou R."/>
            <person name="Klaenhammer T.R."/>
            <person name="Caufield P.W."/>
            <person name="Cui Y."/>
            <person name="Zhang H."/>
            <person name="O'Toole P.W."/>
        </authorList>
    </citation>
    <scope>NUCLEOTIDE SEQUENCE [LARGE SCALE GENOMIC DNA]</scope>
    <source>
        <strain evidence="2 3">DSM 23037</strain>
    </source>
</reference>
<dbReference type="EMBL" id="AYZL01000006">
    <property type="protein sequence ID" value="KRN04696.1"/>
    <property type="molecule type" value="Genomic_DNA"/>
</dbReference>
<keyword evidence="3" id="KW-1185">Reference proteome</keyword>
<dbReference type="OrthoDB" id="2299173at2"/>
<dbReference type="PATRIC" id="fig|1423744.4.peg.1080"/>
<accession>A0A0R2DKQ9</accession>